<dbReference type="Proteomes" id="UP000199494">
    <property type="component" value="Unassembled WGS sequence"/>
</dbReference>
<dbReference type="PROSITE" id="PS50928">
    <property type="entry name" value="ABC_TM1"/>
    <property type="match status" value="1"/>
</dbReference>
<dbReference type="EMBL" id="FMZE01000002">
    <property type="protein sequence ID" value="SDC57286.1"/>
    <property type="molecule type" value="Genomic_DNA"/>
</dbReference>
<keyword evidence="6 7" id="KW-0472">Membrane</keyword>
<evidence type="ECO:0000313" key="8">
    <source>
        <dbReference type="EMBL" id="SDC57286.1"/>
    </source>
</evidence>
<feature type="transmembrane region" description="Helical" evidence="7">
    <location>
        <begin position="141"/>
        <end position="160"/>
    </location>
</feature>
<dbReference type="Pfam" id="PF00528">
    <property type="entry name" value="BPD_transp_1"/>
    <property type="match status" value="1"/>
</dbReference>
<evidence type="ECO:0000256" key="3">
    <source>
        <dbReference type="ARBA" id="ARBA00022475"/>
    </source>
</evidence>
<keyword evidence="9" id="KW-1185">Reference proteome</keyword>
<keyword evidence="4 7" id="KW-0812">Transmembrane</keyword>
<accession>A0A1G6MQL5</accession>
<feature type="transmembrane region" description="Helical" evidence="7">
    <location>
        <begin position="200"/>
        <end position="219"/>
    </location>
</feature>
<sequence>MQLLVKERLTEYPSLHTLPESAFRKRIQHASPGLVPVLSDTFADERRVMVTQSQPTRTEQATSAGVTERARPGMAQRLGGFLEKAWRPFALLAALFVAWWGVTAAEWVEPYLVPSPGDTFEAIASRPEYFWEHTWTTTYETLLGFVIAAVIGVFAAVVMVQSATVERTLYPLLLFAQVIPKIAIAPLFVVWLGFGIGPKIVVAVLMAFFPVVISMVTGLKSVDPEMLQLSATMGAKPGQTFWKIRFPASLPHLFSGLKVAATMAVTGAVVGEFVGADAGLGFVILQANGNLDTPVLFAGLLIMSLLGVLLFVLVEWLEQLVLPWHASRRTDGVTTTL</sequence>
<comment type="similarity">
    <text evidence="7">Belongs to the binding-protein-dependent transport system permease family.</text>
</comment>
<dbReference type="GO" id="GO:0005886">
    <property type="term" value="C:plasma membrane"/>
    <property type="evidence" value="ECO:0007669"/>
    <property type="project" value="UniProtKB-SubCell"/>
</dbReference>
<dbReference type="InterPro" id="IPR035906">
    <property type="entry name" value="MetI-like_sf"/>
</dbReference>
<protein>
    <submittedName>
        <fullName evidence="8">NitT/TauT family transport system permease protein</fullName>
    </submittedName>
</protein>
<gene>
    <name evidence="8" type="ORF">SAMN05421630_102631</name>
</gene>
<keyword evidence="3" id="KW-1003">Cell membrane</keyword>
<dbReference type="STRING" id="530584.SAMN05421630_102631"/>
<evidence type="ECO:0000256" key="6">
    <source>
        <dbReference type="ARBA" id="ARBA00023136"/>
    </source>
</evidence>
<feature type="transmembrane region" description="Helical" evidence="7">
    <location>
        <begin position="253"/>
        <end position="275"/>
    </location>
</feature>
<feature type="transmembrane region" description="Helical" evidence="7">
    <location>
        <begin position="172"/>
        <end position="194"/>
    </location>
</feature>
<evidence type="ECO:0000256" key="4">
    <source>
        <dbReference type="ARBA" id="ARBA00022692"/>
    </source>
</evidence>
<dbReference type="AlphaFoldDB" id="A0A1G6MQL5"/>
<evidence type="ECO:0000313" key="9">
    <source>
        <dbReference type="Proteomes" id="UP000199494"/>
    </source>
</evidence>
<evidence type="ECO:0000256" key="5">
    <source>
        <dbReference type="ARBA" id="ARBA00022989"/>
    </source>
</evidence>
<keyword evidence="2 7" id="KW-0813">Transport</keyword>
<evidence type="ECO:0000256" key="2">
    <source>
        <dbReference type="ARBA" id="ARBA00022448"/>
    </source>
</evidence>
<organism evidence="8 9">
    <name type="scientific">Prauserella marina</name>
    <dbReference type="NCBI Taxonomy" id="530584"/>
    <lineage>
        <taxon>Bacteria</taxon>
        <taxon>Bacillati</taxon>
        <taxon>Actinomycetota</taxon>
        <taxon>Actinomycetes</taxon>
        <taxon>Pseudonocardiales</taxon>
        <taxon>Pseudonocardiaceae</taxon>
        <taxon>Prauserella</taxon>
    </lineage>
</organism>
<proteinExistence type="inferred from homology"/>
<evidence type="ECO:0000256" key="1">
    <source>
        <dbReference type="ARBA" id="ARBA00004651"/>
    </source>
</evidence>
<dbReference type="GO" id="GO:0055085">
    <property type="term" value="P:transmembrane transport"/>
    <property type="evidence" value="ECO:0007669"/>
    <property type="project" value="InterPro"/>
</dbReference>
<dbReference type="SUPFAM" id="SSF161098">
    <property type="entry name" value="MetI-like"/>
    <property type="match status" value="1"/>
</dbReference>
<dbReference type="PANTHER" id="PTHR30151:SF20">
    <property type="entry name" value="ABC TRANSPORTER PERMEASE PROTEIN HI_0355-RELATED"/>
    <property type="match status" value="1"/>
</dbReference>
<evidence type="ECO:0000256" key="7">
    <source>
        <dbReference type="RuleBase" id="RU363032"/>
    </source>
</evidence>
<reference evidence="8 9" key="1">
    <citation type="submission" date="2016-10" db="EMBL/GenBank/DDBJ databases">
        <authorList>
            <person name="de Groot N.N."/>
        </authorList>
    </citation>
    <scope>NUCLEOTIDE SEQUENCE [LARGE SCALE GENOMIC DNA]</scope>
    <source>
        <strain evidence="8 9">CGMCC 4.5506</strain>
    </source>
</reference>
<dbReference type="PANTHER" id="PTHR30151">
    <property type="entry name" value="ALKANE SULFONATE ABC TRANSPORTER-RELATED, MEMBRANE SUBUNIT"/>
    <property type="match status" value="1"/>
</dbReference>
<keyword evidence="5 7" id="KW-1133">Transmembrane helix</keyword>
<dbReference type="Gene3D" id="1.10.3720.10">
    <property type="entry name" value="MetI-like"/>
    <property type="match status" value="1"/>
</dbReference>
<dbReference type="InterPro" id="IPR000515">
    <property type="entry name" value="MetI-like"/>
</dbReference>
<name>A0A1G6MQL5_9PSEU</name>
<dbReference type="CDD" id="cd06261">
    <property type="entry name" value="TM_PBP2"/>
    <property type="match status" value="1"/>
</dbReference>
<feature type="transmembrane region" description="Helical" evidence="7">
    <location>
        <begin position="295"/>
        <end position="317"/>
    </location>
</feature>
<comment type="subcellular location">
    <subcellularLocation>
        <location evidence="1 7">Cell membrane</location>
        <topology evidence="1 7">Multi-pass membrane protein</topology>
    </subcellularLocation>
</comment>